<dbReference type="GO" id="GO:0005737">
    <property type="term" value="C:cytoplasm"/>
    <property type="evidence" value="ECO:0007669"/>
    <property type="project" value="TreeGrafter"/>
</dbReference>
<dbReference type="SUPFAM" id="SSF56112">
    <property type="entry name" value="Protein kinase-like (PK-like)"/>
    <property type="match status" value="1"/>
</dbReference>
<feature type="domain" description="Protein kinase" evidence="1">
    <location>
        <begin position="108"/>
        <end position="356"/>
    </location>
</feature>
<dbReference type="PANTHER" id="PTHR23257">
    <property type="entry name" value="SERINE-THREONINE PROTEIN KINASE"/>
    <property type="match status" value="1"/>
</dbReference>
<dbReference type="InterPro" id="IPR006597">
    <property type="entry name" value="Sel1-like"/>
</dbReference>
<reference evidence="2" key="1">
    <citation type="submission" date="2021-06" db="EMBL/GenBank/DDBJ databases">
        <authorList>
            <person name="Kallberg Y."/>
            <person name="Tangrot J."/>
            <person name="Rosling A."/>
        </authorList>
    </citation>
    <scope>NUCLEOTIDE SEQUENCE</scope>
    <source>
        <strain evidence="2">FL966</strain>
    </source>
</reference>
<dbReference type="InterPro" id="IPR011990">
    <property type="entry name" value="TPR-like_helical_dom_sf"/>
</dbReference>
<gene>
    <name evidence="2" type="ORF">CPELLU_LOCUS6784</name>
</gene>
<dbReference type="SMART" id="SM00671">
    <property type="entry name" value="SEL1"/>
    <property type="match status" value="1"/>
</dbReference>
<dbReference type="Gene3D" id="1.10.510.10">
    <property type="entry name" value="Transferase(Phosphotransferase) domain 1"/>
    <property type="match status" value="1"/>
</dbReference>
<dbReference type="GO" id="GO:0004672">
    <property type="term" value="F:protein kinase activity"/>
    <property type="evidence" value="ECO:0007669"/>
    <property type="project" value="InterPro"/>
</dbReference>
<dbReference type="InterPro" id="IPR000719">
    <property type="entry name" value="Prot_kinase_dom"/>
</dbReference>
<dbReference type="Gene3D" id="1.25.40.10">
    <property type="entry name" value="Tetratricopeptide repeat domain"/>
    <property type="match status" value="1"/>
</dbReference>
<sequence>MLSPLSSYSTKCFHNFSTSKNKVQKTQLTPTFSPTKNLLNLITISQIPKTPTTSISSPSRSLFNLIIKPQTPKPLANSQISTTEKLFDSMDTQQNPKKYNNSFQLHNKDFKNSGIENEYGEKFYYIKEDIYVARVVRGHRIYIQGGYYEQEISKEIEYIQELAKGCDNIVQYYGYVTRGPYFYMITGWGEFKLKDLLFSEKGKLDWEQKVSIARGIANALRHIHQQGKMHYDLSSENILLTDNLEPMLYNFRVPGGSSSTDCLTRWSSPEAWIYRIHKPSSEVYSFSTILWELSAEKLPFDSIPDKFIHKTVNKRPKPESIEGTPIVYHDLMIKGWAQNPDDRPTMDEVFKVLKILESDFKNGRDIKKVSETSSLTNNFKKKLVLDSNVSSHEWNDDSTIFVPDFTTNTVNRDDYLESSFNDKASSRTSSLNSVSTVIQDHFYSATASSKLSNDPIIEPQPTLSHTLEDAILLHNKKKYKKAFEIFKAHSEHNNDPIANYWIGLYYYKGLDGEKPKFKNSAKYLSEAAEQGHSDAQFLYAKLLFTGHSAEHHKNNTMNIGAEMLKKSADAKNLDAMSYYGKLLIKGGYTVKKDVNAGRELLNRVNEIRISSCLNNRNHLSSVSMEKTKSNTFTQVNPVIVNSQMKTRTLSAPSKPVNIALRRSPKLSLTIDTEKLRSITYY</sequence>
<dbReference type="PROSITE" id="PS50011">
    <property type="entry name" value="PROTEIN_KINASE_DOM"/>
    <property type="match status" value="1"/>
</dbReference>
<keyword evidence="3" id="KW-1185">Reference proteome</keyword>
<dbReference type="InterPro" id="IPR011009">
    <property type="entry name" value="Kinase-like_dom_sf"/>
</dbReference>
<evidence type="ECO:0000313" key="3">
    <source>
        <dbReference type="Proteomes" id="UP000789759"/>
    </source>
</evidence>
<name>A0A9N9CEY6_9GLOM</name>
<dbReference type="Proteomes" id="UP000789759">
    <property type="component" value="Unassembled WGS sequence"/>
</dbReference>
<dbReference type="GO" id="GO:0007165">
    <property type="term" value="P:signal transduction"/>
    <property type="evidence" value="ECO:0007669"/>
    <property type="project" value="TreeGrafter"/>
</dbReference>
<dbReference type="Pfam" id="PF07714">
    <property type="entry name" value="PK_Tyr_Ser-Thr"/>
    <property type="match status" value="1"/>
</dbReference>
<evidence type="ECO:0000313" key="2">
    <source>
        <dbReference type="EMBL" id="CAG8596456.1"/>
    </source>
</evidence>
<dbReference type="GO" id="GO:0005524">
    <property type="term" value="F:ATP binding"/>
    <property type="evidence" value="ECO:0007669"/>
    <property type="project" value="InterPro"/>
</dbReference>
<dbReference type="OrthoDB" id="3269467at2759"/>
<dbReference type="SUPFAM" id="SSF81901">
    <property type="entry name" value="HCP-like"/>
    <property type="match status" value="1"/>
</dbReference>
<organism evidence="2 3">
    <name type="scientific">Cetraspora pellucida</name>
    <dbReference type="NCBI Taxonomy" id="1433469"/>
    <lineage>
        <taxon>Eukaryota</taxon>
        <taxon>Fungi</taxon>
        <taxon>Fungi incertae sedis</taxon>
        <taxon>Mucoromycota</taxon>
        <taxon>Glomeromycotina</taxon>
        <taxon>Glomeromycetes</taxon>
        <taxon>Diversisporales</taxon>
        <taxon>Gigasporaceae</taxon>
        <taxon>Cetraspora</taxon>
    </lineage>
</organism>
<dbReference type="EMBL" id="CAJVQA010004334">
    <property type="protein sequence ID" value="CAG8596456.1"/>
    <property type="molecule type" value="Genomic_DNA"/>
</dbReference>
<dbReference type="AlphaFoldDB" id="A0A9N9CEY6"/>
<dbReference type="InterPro" id="IPR001245">
    <property type="entry name" value="Ser-Thr/Tyr_kinase_cat_dom"/>
</dbReference>
<accession>A0A9N9CEY6</accession>
<comment type="caution">
    <text evidence="2">The sequence shown here is derived from an EMBL/GenBank/DDBJ whole genome shotgun (WGS) entry which is preliminary data.</text>
</comment>
<proteinExistence type="predicted"/>
<protein>
    <submittedName>
        <fullName evidence="2">16495_t:CDS:1</fullName>
    </submittedName>
</protein>
<evidence type="ECO:0000259" key="1">
    <source>
        <dbReference type="PROSITE" id="PS50011"/>
    </source>
</evidence>
<dbReference type="InterPro" id="IPR050167">
    <property type="entry name" value="Ser_Thr_protein_kinase"/>
</dbReference>